<proteinExistence type="predicted"/>
<reference evidence="1" key="2">
    <citation type="submission" date="2020-11" db="EMBL/GenBank/DDBJ databases">
        <authorList>
            <person name="McCartney M.A."/>
            <person name="Auch B."/>
            <person name="Kono T."/>
            <person name="Mallez S."/>
            <person name="Becker A."/>
            <person name="Gohl D.M."/>
            <person name="Silverstein K.A.T."/>
            <person name="Koren S."/>
            <person name="Bechman K.B."/>
            <person name="Herman A."/>
            <person name="Abrahante J.E."/>
            <person name="Garbe J."/>
        </authorList>
    </citation>
    <scope>NUCLEOTIDE SEQUENCE</scope>
    <source>
        <strain evidence="1">Duluth1</strain>
        <tissue evidence="1">Whole animal</tissue>
    </source>
</reference>
<evidence type="ECO:0000313" key="1">
    <source>
        <dbReference type="EMBL" id="KAH3706957.1"/>
    </source>
</evidence>
<name>A0A9D3YV99_DREPO</name>
<protein>
    <submittedName>
        <fullName evidence="1">Uncharacterized protein</fullName>
    </submittedName>
</protein>
<organism evidence="1 2">
    <name type="scientific">Dreissena polymorpha</name>
    <name type="common">Zebra mussel</name>
    <name type="synonym">Mytilus polymorpha</name>
    <dbReference type="NCBI Taxonomy" id="45954"/>
    <lineage>
        <taxon>Eukaryota</taxon>
        <taxon>Metazoa</taxon>
        <taxon>Spiralia</taxon>
        <taxon>Lophotrochozoa</taxon>
        <taxon>Mollusca</taxon>
        <taxon>Bivalvia</taxon>
        <taxon>Autobranchia</taxon>
        <taxon>Heteroconchia</taxon>
        <taxon>Euheterodonta</taxon>
        <taxon>Imparidentia</taxon>
        <taxon>Neoheterodontei</taxon>
        <taxon>Myida</taxon>
        <taxon>Dreissenoidea</taxon>
        <taxon>Dreissenidae</taxon>
        <taxon>Dreissena</taxon>
    </lineage>
</organism>
<dbReference type="AlphaFoldDB" id="A0A9D3YV99"/>
<evidence type="ECO:0000313" key="2">
    <source>
        <dbReference type="Proteomes" id="UP000828390"/>
    </source>
</evidence>
<gene>
    <name evidence="1" type="ORF">DPMN_066348</name>
</gene>
<reference evidence="1" key="1">
    <citation type="journal article" date="2019" name="bioRxiv">
        <title>The Genome of the Zebra Mussel, Dreissena polymorpha: A Resource for Invasive Species Research.</title>
        <authorList>
            <person name="McCartney M.A."/>
            <person name="Auch B."/>
            <person name="Kono T."/>
            <person name="Mallez S."/>
            <person name="Zhang Y."/>
            <person name="Obille A."/>
            <person name="Becker A."/>
            <person name="Abrahante J.E."/>
            <person name="Garbe J."/>
            <person name="Badalamenti J.P."/>
            <person name="Herman A."/>
            <person name="Mangelson H."/>
            <person name="Liachko I."/>
            <person name="Sullivan S."/>
            <person name="Sone E.D."/>
            <person name="Koren S."/>
            <person name="Silverstein K.A.T."/>
            <person name="Beckman K.B."/>
            <person name="Gohl D.M."/>
        </authorList>
    </citation>
    <scope>NUCLEOTIDE SEQUENCE</scope>
    <source>
        <strain evidence="1">Duluth1</strain>
        <tissue evidence="1">Whole animal</tissue>
    </source>
</reference>
<dbReference type="Proteomes" id="UP000828390">
    <property type="component" value="Unassembled WGS sequence"/>
</dbReference>
<sequence>MNLQKLQTLRDGNKRVIQRYLETLADAYTLSLTEFIATHYALEKKSTQVSLLNEDILSKVDTEGTEDEILATDAYMLEIDINFARCARYGVRKRTASNLQVS</sequence>
<keyword evidence="2" id="KW-1185">Reference proteome</keyword>
<comment type="caution">
    <text evidence="1">The sequence shown here is derived from an EMBL/GenBank/DDBJ whole genome shotgun (WGS) entry which is preliminary data.</text>
</comment>
<dbReference type="EMBL" id="JAIWYP010000014">
    <property type="protein sequence ID" value="KAH3706957.1"/>
    <property type="molecule type" value="Genomic_DNA"/>
</dbReference>
<accession>A0A9D3YV99</accession>